<feature type="region of interest" description="Disordered" evidence="1">
    <location>
        <begin position="184"/>
        <end position="264"/>
    </location>
</feature>
<feature type="region of interest" description="Disordered" evidence="1">
    <location>
        <begin position="405"/>
        <end position="468"/>
    </location>
</feature>
<accession>A0A6A6S998</accession>
<feature type="compositionally biased region" description="Polar residues" evidence="1">
    <location>
        <begin position="508"/>
        <end position="526"/>
    </location>
</feature>
<proteinExistence type="predicted"/>
<feature type="transmembrane region" description="Helical" evidence="2">
    <location>
        <begin position="660"/>
        <end position="682"/>
    </location>
</feature>
<keyword evidence="2" id="KW-0812">Transmembrane</keyword>
<feature type="transmembrane region" description="Helical" evidence="2">
    <location>
        <begin position="571"/>
        <end position="590"/>
    </location>
</feature>
<feature type="compositionally biased region" description="Basic and acidic residues" evidence="1">
    <location>
        <begin position="434"/>
        <end position="444"/>
    </location>
</feature>
<dbReference type="AlphaFoldDB" id="A0A6A6S998"/>
<name>A0A6A6S998_9PLEO</name>
<feature type="region of interest" description="Disordered" evidence="1">
    <location>
        <begin position="290"/>
        <end position="350"/>
    </location>
</feature>
<organism evidence="3 4">
    <name type="scientific">Massarina eburnea CBS 473.64</name>
    <dbReference type="NCBI Taxonomy" id="1395130"/>
    <lineage>
        <taxon>Eukaryota</taxon>
        <taxon>Fungi</taxon>
        <taxon>Dikarya</taxon>
        <taxon>Ascomycota</taxon>
        <taxon>Pezizomycotina</taxon>
        <taxon>Dothideomycetes</taxon>
        <taxon>Pleosporomycetidae</taxon>
        <taxon>Pleosporales</taxon>
        <taxon>Massarineae</taxon>
        <taxon>Massarinaceae</taxon>
        <taxon>Massarina</taxon>
    </lineage>
</organism>
<feature type="compositionally biased region" description="Polar residues" evidence="1">
    <location>
        <begin position="9"/>
        <end position="18"/>
    </location>
</feature>
<evidence type="ECO:0000256" key="2">
    <source>
        <dbReference type="SAM" id="Phobius"/>
    </source>
</evidence>
<dbReference type="OrthoDB" id="3800844at2759"/>
<feature type="region of interest" description="Disordered" evidence="1">
    <location>
        <begin position="1"/>
        <end position="105"/>
    </location>
</feature>
<feature type="region of interest" description="Disordered" evidence="1">
    <location>
        <begin position="508"/>
        <end position="528"/>
    </location>
</feature>
<feature type="region of interest" description="Disordered" evidence="1">
    <location>
        <begin position="144"/>
        <end position="170"/>
    </location>
</feature>
<evidence type="ECO:0000256" key="1">
    <source>
        <dbReference type="SAM" id="MobiDB-lite"/>
    </source>
</evidence>
<dbReference type="Proteomes" id="UP000799753">
    <property type="component" value="Unassembled WGS sequence"/>
</dbReference>
<evidence type="ECO:0000313" key="4">
    <source>
        <dbReference type="Proteomes" id="UP000799753"/>
    </source>
</evidence>
<feature type="transmembrane region" description="Helical" evidence="2">
    <location>
        <begin position="702"/>
        <end position="724"/>
    </location>
</feature>
<keyword evidence="4" id="KW-1185">Reference proteome</keyword>
<keyword evidence="2" id="KW-1133">Transmembrane helix</keyword>
<gene>
    <name evidence="3" type="ORF">P280DRAFT_538204</name>
</gene>
<feature type="compositionally biased region" description="Low complexity" evidence="1">
    <location>
        <begin position="445"/>
        <end position="460"/>
    </location>
</feature>
<dbReference type="EMBL" id="MU006779">
    <property type="protein sequence ID" value="KAF2644329.1"/>
    <property type="molecule type" value="Genomic_DNA"/>
</dbReference>
<sequence>MPSSEARRSQTVSSQSSWKENDDEYQDPASPSSPAGSDVGRPQRRRSQLHSALRSRVPSMRSQTSDTNGRTDSTDIDEGPCSNSNTSSVPDQEQFIDGQVRPTVNVQSPAYVRTFRRSKSTGNQYEAEMTPNMAYMDHQGEDLHLQGSSRGQATDSNKEEPNDPANDRDAINLEVLGKRRRMSQAYTSIQAGDRRRAEKQRRRVTDATIGQRIASYEAFRLPSAEPSGRNDNRGQSRPLLLQGPRSGTPDFVNDENVSKLSGTTPKDAAKALSMSSTDFAYLNQVKRHKSQKAEYEDLWGGTDTRQEGDDYFGDSVNQLDSMPPLVPPRSAQRPQSPAPPEKGNRQGLTPHAYRGLVEKRGPLRVLNASPIPSDQGGESAVVCEDRVEAGDVKGDKEGDYFGNTISEDEEGVGRGGPGNIFTNSTGEEEDEDLERTNQYHDHSTSHPTTTTSDLITTTSESRNDGHPAFRRQLIIPSTTTYPQPSHPTIPSEADVNINNTVSRFASFKTSSTPQNATTDLPQPTTHASRHPNRWYIALYHWITQQPSSSPAPESGSTFATNLRHDIAPAHWLLYFIQGLLWLGLALYFFVSLSTVSDKLAFECYELKTQLRVSHDYSSRSASSDWEPSKTDIPKEYRSKDDTCILTPLSRSAVISASFPTLFLTCLTCCGVAMLSQAVFYRACAGFMRRSGSYGTGTLVVRVGGQVGSSVLGVGIVVGIAWAVASRDR</sequence>
<feature type="compositionally biased region" description="Polar residues" evidence="1">
    <location>
        <begin position="81"/>
        <end position="91"/>
    </location>
</feature>
<feature type="compositionally biased region" description="Basic and acidic residues" evidence="1">
    <location>
        <begin position="156"/>
        <end position="170"/>
    </location>
</feature>
<reference evidence="3" key="1">
    <citation type="journal article" date="2020" name="Stud. Mycol.">
        <title>101 Dothideomycetes genomes: a test case for predicting lifestyles and emergence of pathogens.</title>
        <authorList>
            <person name="Haridas S."/>
            <person name="Albert R."/>
            <person name="Binder M."/>
            <person name="Bloem J."/>
            <person name="Labutti K."/>
            <person name="Salamov A."/>
            <person name="Andreopoulos B."/>
            <person name="Baker S."/>
            <person name="Barry K."/>
            <person name="Bills G."/>
            <person name="Bluhm B."/>
            <person name="Cannon C."/>
            <person name="Castanera R."/>
            <person name="Culley D."/>
            <person name="Daum C."/>
            <person name="Ezra D."/>
            <person name="Gonzalez J."/>
            <person name="Henrissat B."/>
            <person name="Kuo A."/>
            <person name="Liang C."/>
            <person name="Lipzen A."/>
            <person name="Lutzoni F."/>
            <person name="Magnuson J."/>
            <person name="Mondo S."/>
            <person name="Nolan M."/>
            <person name="Ohm R."/>
            <person name="Pangilinan J."/>
            <person name="Park H.-J."/>
            <person name="Ramirez L."/>
            <person name="Alfaro M."/>
            <person name="Sun H."/>
            <person name="Tritt A."/>
            <person name="Yoshinaga Y."/>
            <person name="Zwiers L.-H."/>
            <person name="Turgeon B."/>
            <person name="Goodwin S."/>
            <person name="Spatafora J."/>
            <person name="Crous P."/>
            <person name="Grigoriev I."/>
        </authorList>
    </citation>
    <scope>NUCLEOTIDE SEQUENCE</scope>
    <source>
        <strain evidence="3">CBS 473.64</strain>
    </source>
</reference>
<keyword evidence="2" id="KW-0472">Membrane</keyword>
<feature type="compositionally biased region" description="Polar residues" evidence="1">
    <location>
        <begin position="60"/>
        <end position="71"/>
    </location>
</feature>
<feature type="compositionally biased region" description="Polar residues" evidence="1">
    <location>
        <begin position="146"/>
        <end position="155"/>
    </location>
</feature>
<protein>
    <submittedName>
        <fullName evidence="3">Uncharacterized protein</fullName>
    </submittedName>
</protein>
<evidence type="ECO:0000313" key="3">
    <source>
        <dbReference type="EMBL" id="KAF2644329.1"/>
    </source>
</evidence>